<dbReference type="AlphaFoldDB" id="A0A363UQN8"/>
<dbReference type="Pfam" id="PF10974">
    <property type="entry name" value="DUF2804"/>
    <property type="match status" value="1"/>
</dbReference>
<dbReference type="PANTHER" id="PTHR35868:SF4">
    <property type="entry name" value="DUF2804 DOMAIN-CONTAINING PROTEIN"/>
    <property type="match status" value="1"/>
</dbReference>
<dbReference type="OrthoDB" id="9134802at2"/>
<protein>
    <submittedName>
        <fullName evidence="1">DUF2804 domain-containing protein</fullName>
    </submittedName>
</protein>
<dbReference type="PANTHER" id="PTHR35868">
    <property type="entry name" value="DUF2804 DOMAIN-CONTAINING PROTEIN-RELATED"/>
    <property type="match status" value="1"/>
</dbReference>
<keyword evidence="2" id="KW-1185">Reference proteome</keyword>
<comment type="caution">
    <text evidence="1">The sequence shown here is derived from an EMBL/GenBank/DDBJ whole genome shotgun (WGS) entry which is preliminary data.</text>
</comment>
<gene>
    <name evidence="1" type="ORF">DEH80_01175</name>
</gene>
<dbReference type="InterPro" id="IPR021243">
    <property type="entry name" value="DUF2804"/>
</dbReference>
<name>A0A363UQN8_9GAMM</name>
<proteinExistence type="predicted"/>
<evidence type="ECO:0000313" key="1">
    <source>
        <dbReference type="EMBL" id="PWN57778.1"/>
    </source>
</evidence>
<dbReference type="Proteomes" id="UP000251800">
    <property type="component" value="Unassembled WGS sequence"/>
</dbReference>
<organism evidence="1 2">
    <name type="scientific">Abyssibacter profundi</name>
    <dbReference type="NCBI Taxonomy" id="2182787"/>
    <lineage>
        <taxon>Bacteria</taxon>
        <taxon>Pseudomonadati</taxon>
        <taxon>Pseudomonadota</taxon>
        <taxon>Gammaproteobacteria</taxon>
        <taxon>Chromatiales</taxon>
        <taxon>Oceanococcaceae</taxon>
        <taxon>Abyssibacter</taxon>
    </lineage>
</organism>
<sequence>MHSLLDANGRPALGVFEQTPDRVDWRDADYCSPLGRRHGRLRRRLAYKQFEYFGIVAPDLFAGCALADLGWVGAAFMYVYVPSTGAMESISIRRPLGRGLHLTHQPVTGHSHLHCRRATAHLRYSAAGRALQVETRSGLEIDASFAEGPDHCQPMSLCTQTARNGWVYARKIAGTRVYGQVTGAGVTRDLGEIGAFAHHDYSAGFMRRETFWNWACFSAQVGERRLGLNVSCGVNETSFSENCLWLDGARIAVGPTHFDFRRDDLTAAWTVRSACGTLDLQFVPCGRHTERLNAGLIASDFRQDFGFFSGRLQPPGHDAIEITQVPGFCEDQFARW</sequence>
<evidence type="ECO:0000313" key="2">
    <source>
        <dbReference type="Proteomes" id="UP000251800"/>
    </source>
</evidence>
<dbReference type="EMBL" id="QEQK01000001">
    <property type="protein sequence ID" value="PWN57778.1"/>
    <property type="molecule type" value="Genomic_DNA"/>
</dbReference>
<accession>A0A363UQN8</accession>
<reference evidence="1 2" key="1">
    <citation type="submission" date="2018-05" db="EMBL/GenBank/DDBJ databases">
        <title>Abyssibacter profundi OUC007T gen. nov., sp. nov, a marine bacterium isolated from seawater of the Mariana Trench.</title>
        <authorList>
            <person name="Zhou S."/>
        </authorList>
    </citation>
    <scope>NUCLEOTIDE SEQUENCE [LARGE SCALE GENOMIC DNA]</scope>
    <source>
        <strain evidence="1 2">OUC007</strain>
    </source>
</reference>